<dbReference type="InterPro" id="IPR000073">
    <property type="entry name" value="AB_hydrolase_1"/>
</dbReference>
<organism evidence="5 6">
    <name type="scientific">Luteibacter anthropi</name>
    <dbReference type="NCBI Taxonomy" id="564369"/>
    <lineage>
        <taxon>Bacteria</taxon>
        <taxon>Pseudomonadati</taxon>
        <taxon>Pseudomonadota</taxon>
        <taxon>Gammaproteobacteria</taxon>
        <taxon>Lysobacterales</taxon>
        <taxon>Rhodanobacteraceae</taxon>
        <taxon>Luteibacter</taxon>
    </lineage>
</organism>
<dbReference type="InterPro" id="IPR029058">
    <property type="entry name" value="AB_hydrolase_fold"/>
</dbReference>
<feature type="signal peptide" evidence="2">
    <location>
        <begin position="1"/>
        <end position="18"/>
    </location>
</feature>
<dbReference type="InterPro" id="IPR013595">
    <property type="entry name" value="Pept_S33_TAP-like_C"/>
</dbReference>
<sequence>MKKTLLFLALSCVFPAHAGTAQPTGGSQALTWGACAPGKGTTLTPELLARFDCGWLNVPYDHQASASPTVRMPVLRVRAARPAIREGTIFYHPGGPGADPMSSLMKLAQRWSSIDVTDPDLGDLKLLSDRYDIVALMPRGLTDETRPDCIPFTGRKASQAMMNPDDDAAWNDFVAETRTFAESCGPKAAEINTAAQVADMEALRTALDIPVMHLYGASYGTWVATWYASLHPSHTGRVLLDASLDFERRWLFQKAGLHIYRDRAMIADALKPAVERPDIYGLGTSVSAIRQRLIGMPLFMRRMWAPAVSFPEHVVAALAVADEWTAMPEQQRSLDTLRSRLQTHVFHSHADIDRGMRTSAFALAGALFFNDGSPRTLPYGGPAATFAVYCNDSVWRSSPDDIRKGIRFMDTQATLPRGQEAVMGLICAAWPHAPSLRPSFEALKRLPSIVMMHSSSDWTTPIGAAEAMTRELPNSHFLVSVGLQGHTTLGQPTAKCATRHAAHYLLTGETPSKRRVDCTEGTTTDTPPHYPHGGEL</sequence>
<keyword evidence="2" id="KW-0732">Signal</keyword>
<evidence type="ECO:0000313" key="6">
    <source>
        <dbReference type="Proteomes" id="UP000490980"/>
    </source>
</evidence>
<proteinExistence type="predicted"/>
<feature type="region of interest" description="Disordered" evidence="1">
    <location>
        <begin position="515"/>
        <end position="536"/>
    </location>
</feature>
<keyword evidence="5" id="KW-0378">Hydrolase</keyword>
<accession>A0A7X5ZIH8</accession>
<evidence type="ECO:0000256" key="2">
    <source>
        <dbReference type="SAM" id="SignalP"/>
    </source>
</evidence>
<feature type="chain" id="PRO_5030847641" evidence="2">
    <location>
        <begin position="19"/>
        <end position="536"/>
    </location>
</feature>
<dbReference type="EMBL" id="JAARLZ010000004">
    <property type="protein sequence ID" value="NII06726.1"/>
    <property type="molecule type" value="Genomic_DNA"/>
</dbReference>
<dbReference type="Gene3D" id="3.40.50.1820">
    <property type="entry name" value="alpha/beta hydrolase"/>
    <property type="match status" value="1"/>
</dbReference>
<dbReference type="Pfam" id="PF08386">
    <property type="entry name" value="Abhydrolase_4"/>
    <property type="match status" value="1"/>
</dbReference>
<protein>
    <submittedName>
        <fullName evidence="5">Alpha/beta hydrolase</fullName>
    </submittedName>
</protein>
<dbReference type="Proteomes" id="UP000490980">
    <property type="component" value="Unassembled WGS sequence"/>
</dbReference>
<dbReference type="SUPFAM" id="SSF53474">
    <property type="entry name" value="alpha/beta-Hydrolases"/>
    <property type="match status" value="1"/>
</dbReference>
<reference evidence="5 6" key="1">
    <citation type="submission" date="2020-03" db="EMBL/GenBank/DDBJ databases">
        <authorList>
            <person name="Lai Q."/>
        </authorList>
    </citation>
    <scope>NUCLEOTIDE SEQUENCE [LARGE SCALE GENOMIC DNA]</scope>
    <source>
        <strain evidence="5 6">CCUG 25036</strain>
    </source>
</reference>
<dbReference type="Pfam" id="PF00561">
    <property type="entry name" value="Abhydrolase_1"/>
    <property type="match status" value="1"/>
</dbReference>
<dbReference type="GO" id="GO:0016787">
    <property type="term" value="F:hydrolase activity"/>
    <property type="evidence" value="ECO:0007669"/>
    <property type="project" value="UniProtKB-KW"/>
</dbReference>
<dbReference type="AlphaFoldDB" id="A0A7X5ZIH8"/>
<evidence type="ECO:0000259" key="4">
    <source>
        <dbReference type="Pfam" id="PF08386"/>
    </source>
</evidence>
<evidence type="ECO:0000256" key="1">
    <source>
        <dbReference type="SAM" id="MobiDB-lite"/>
    </source>
</evidence>
<evidence type="ECO:0000259" key="3">
    <source>
        <dbReference type="Pfam" id="PF00561"/>
    </source>
</evidence>
<feature type="domain" description="Peptidase S33 tripeptidyl aminopeptidase-like C-terminal" evidence="4">
    <location>
        <begin position="425"/>
        <end position="513"/>
    </location>
</feature>
<comment type="caution">
    <text evidence="5">The sequence shown here is derived from an EMBL/GenBank/DDBJ whole genome shotgun (WGS) entry which is preliminary data.</text>
</comment>
<evidence type="ECO:0000313" key="5">
    <source>
        <dbReference type="EMBL" id="NII06726.1"/>
    </source>
</evidence>
<dbReference type="RefSeq" id="WP_166947921.1">
    <property type="nucleotide sequence ID" value="NZ_JAARLZ010000004.1"/>
</dbReference>
<feature type="domain" description="AB hydrolase-1" evidence="3">
    <location>
        <begin position="124"/>
        <end position="269"/>
    </location>
</feature>
<gene>
    <name evidence="5" type="ORF">HBF25_10050</name>
</gene>
<keyword evidence="6" id="KW-1185">Reference proteome</keyword>
<dbReference type="PROSITE" id="PS51257">
    <property type="entry name" value="PROKAR_LIPOPROTEIN"/>
    <property type="match status" value="1"/>
</dbReference>
<name>A0A7X5ZIH8_9GAMM</name>